<dbReference type="AlphaFoldDB" id="A0A4V2JA08"/>
<dbReference type="OrthoDB" id="9793216at2"/>
<keyword evidence="3" id="KW-1185">Reference proteome</keyword>
<feature type="domain" description="DinB-like" evidence="1">
    <location>
        <begin position="35"/>
        <end position="164"/>
    </location>
</feature>
<evidence type="ECO:0000313" key="3">
    <source>
        <dbReference type="Proteomes" id="UP000291142"/>
    </source>
</evidence>
<organism evidence="2 3">
    <name type="scientific">Hyunsoonleella flava</name>
    <dbReference type="NCBI Taxonomy" id="2527939"/>
    <lineage>
        <taxon>Bacteria</taxon>
        <taxon>Pseudomonadati</taxon>
        <taxon>Bacteroidota</taxon>
        <taxon>Flavobacteriia</taxon>
        <taxon>Flavobacteriales</taxon>
        <taxon>Flavobacteriaceae</taxon>
    </lineage>
</organism>
<protein>
    <submittedName>
        <fullName evidence="2">DinB family protein</fullName>
    </submittedName>
</protein>
<evidence type="ECO:0000313" key="2">
    <source>
        <dbReference type="EMBL" id="TBN03011.1"/>
    </source>
</evidence>
<dbReference type="SUPFAM" id="SSF109854">
    <property type="entry name" value="DinB/YfiT-like putative metalloenzymes"/>
    <property type="match status" value="1"/>
</dbReference>
<dbReference type="EMBL" id="SIRT01000008">
    <property type="protein sequence ID" value="TBN03011.1"/>
    <property type="molecule type" value="Genomic_DNA"/>
</dbReference>
<dbReference type="Proteomes" id="UP000291142">
    <property type="component" value="Unassembled WGS sequence"/>
</dbReference>
<comment type="caution">
    <text evidence="2">The sequence shown here is derived from an EMBL/GenBank/DDBJ whole genome shotgun (WGS) entry which is preliminary data.</text>
</comment>
<dbReference type="InterPro" id="IPR034660">
    <property type="entry name" value="DinB/YfiT-like"/>
</dbReference>
<proteinExistence type="predicted"/>
<dbReference type="Pfam" id="PF12867">
    <property type="entry name" value="DinB_2"/>
    <property type="match status" value="1"/>
</dbReference>
<gene>
    <name evidence="2" type="ORF">EYD45_10685</name>
</gene>
<name>A0A4V2JA08_9FLAO</name>
<reference evidence="2 3" key="1">
    <citation type="submission" date="2019-02" db="EMBL/GenBank/DDBJ databases">
        <title>Hyunsoonleella sp., isolated from marine sediment.</title>
        <authorList>
            <person name="Liu B.-T."/>
        </authorList>
    </citation>
    <scope>NUCLEOTIDE SEQUENCE [LARGE SCALE GENOMIC DNA]</scope>
    <source>
        <strain evidence="2 3">T58</strain>
    </source>
</reference>
<sequence>MIKTDVDSKEYNAYYQVYLNKLSDNVGLLEGFINGRKEVLDFFMSLPNEKHAFAYAKGKWTVKEVFQHIIDTERIFMYRCFRIARRDATALAGFDQDDFMITCSANSKSITLLLEEFTSVRDSFIVLLKTLSSDDLKFIGEASGYPISARAIAFINLGHYLWHIDVIKERYL</sequence>
<dbReference type="Gene3D" id="1.20.120.450">
    <property type="entry name" value="dinb family like domain"/>
    <property type="match status" value="1"/>
</dbReference>
<evidence type="ECO:0000259" key="1">
    <source>
        <dbReference type="Pfam" id="PF12867"/>
    </source>
</evidence>
<accession>A0A4V2JA08</accession>
<dbReference type="InterPro" id="IPR024775">
    <property type="entry name" value="DinB-like"/>
</dbReference>